<evidence type="ECO:0000259" key="10">
    <source>
        <dbReference type="PROSITE" id="PS50262"/>
    </source>
</evidence>
<protein>
    <recommendedName>
        <fullName evidence="10">G-protein coupled receptors family 1 profile domain-containing protein</fullName>
    </recommendedName>
</protein>
<keyword evidence="2" id="KW-0716">Sensory transduction</keyword>
<dbReference type="GeneTree" id="ENSGT00650000093633"/>
<proteinExistence type="predicted"/>
<dbReference type="Ensembl" id="ENSXETT00000095857">
    <property type="protein sequence ID" value="ENSXETP00000078942"/>
    <property type="gene ID" value="ENSXETG00000040954"/>
</dbReference>
<evidence type="ECO:0000256" key="3">
    <source>
        <dbReference type="ARBA" id="ARBA00022692"/>
    </source>
</evidence>
<dbReference type="GO" id="GO:0016020">
    <property type="term" value="C:membrane"/>
    <property type="evidence" value="ECO:0007669"/>
    <property type="project" value="UniProtKB-SubCell"/>
</dbReference>
<dbReference type="PANTHER" id="PTHR11394:SF137">
    <property type="entry name" value="C-X-C CHEMOKINE RECEPTOR TYPE 3 ISOFORM X1-RELATED"/>
    <property type="match status" value="1"/>
</dbReference>
<reference evidence="11" key="1">
    <citation type="journal article" date="2010" name="Science">
        <title>The genome of the Western clawed frog Xenopus tropicalis.</title>
        <authorList>
            <person name="Hellsten U."/>
            <person name="Harland R.M."/>
            <person name="Gilchrist M.J."/>
            <person name="Hendrix D."/>
            <person name="Jurka J."/>
            <person name="Kapitonov V."/>
            <person name="Ovcharenko I."/>
            <person name="Putnam N.H."/>
            <person name="Shu S."/>
            <person name="Taher L."/>
            <person name="Blitz I.L."/>
            <person name="Blumberg B."/>
            <person name="Dichmann D.S."/>
            <person name="Dubchak I."/>
            <person name="Amaya E."/>
            <person name="Detter J.C."/>
            <person name="Fletcher R."/>
            <person name="Gerhard D.S."/>
            <person name="Goodstein D."/>
            <person name="Graves T."/>
            <person name="Grigoriev I.V."/>
            <person name="Grimwood J."/>
            <person name="Kawashima T."/>
            <person name="Lindquist E."/>
            <person name="Lucas S.M."/>
            <person name="Mead P.E."/>
            <person name="Mitros T."/>
            <person name="Ogino H."/>
            <person name="Ohta Y."/>
            <person name="Poliakov A.V."/>
            <person name="Pollet N."/>
            <person name="Robert J."/>
            <person name="Salamov A."/>
            <person name="Sater A.K."/>
            <person name="Schmutz J."/>
            <person name="Terry A."/>
            <person name="Vize P.D."/>
            <person name="Warren W.C."/>
            <person name="Wells D."/>
            <person name="Wills A."/>
            <person name="Wilson R.K."/>
            <person name="Zimmerman L.B."/>
            <person name="Zorn A.M."/>
            <person name="Grainger R."/>
            <person name="Grammer T."/>
            <person name="Khokha M.K."/>
            <person name="Richardson P.M."/>
            <person name="Rokhsar D.S."/>
        </authorList>
    </citation>
    <scope>NUCLEOTIDE SEQUENCE [LARGE SCALE GENOMIC DNA]</scope>
    <source>
        <strain evidence="11">Nigerian</strain>
    </source>
</reference>
<keyword evidence="5" id="KW-0297">G-protein coupled receptor</keyword>
<evidence type="ECO:0000313" key="11">
    <source>
        <dbReference type="Ensembl" id="ENSXETP00000078942"/>
    </source>
</evidence>
<evidence type="ECO:0000256" key="5">
    <source>
        <dbReference type="ARBA" id="ARBA00023040"/>
    </source>
</evidence>
<dbReference type="InterPro" id="IPR017452">
    <property type="entry name" value="GPCR_Rhodpsn_7TM"/>
</dbReference>
<dbReference type="Pfam" id="PF00001">
    <property type="entry name" value="7tm_1"/>
    <property type="match status" value="1"/>
</dbReference>
<dbReference type="AlphaFoldDB" id="A0A6I8RAM1"/>
<evidence type="ECO:0000256" key="8">
    <source>
        <dbReference type="ARBA" id="ARBA00023224"/>
    </source>
</evidence>
<dbReference type="PANTHER" id="PTHR11394">
    <property type="entry name" value="TASTE RECEPTOR TYPE 2"/>
    <property type="match status" value="1"/>
</dbReference>
<dbReference type="Gene3D" id="1.20.1070.10">
    <property type="entry name" value="Rhodopsin 7-helix transmembrane proteins"/>
    <property type="match status" value="1"/>
</dbReference>
<keyword evidence="7" id="KW-0675">Receptor</keyword>
<feature type="transmembrane region" description="Helical" evidence="9">
    <location>
        <begin position="6"/>
        <end position="29"/>
    </location>
</feature>
<dbReference type="InterPro" id="IPR000276">
    <property type="entry name" value="GPCR_Rhodpsn"/>
</dbReference>
<dbReference type="SUPFAM" id="SSF81321">
    <property type="entry name" value="Family A G protein-coupled receptor-like"/>
    <property type="match status" value="1"/>
</dbReference>
<feature type="transmembrane region" description="Helical" evidence="9">
    <location>
        <begin position="41"/>
        <end position="63"/>
    </location>
</feature>
<dbReference type="InParanoid" id="A0A6I8RAM1"/>
<comment type="subcellular location">
    <subcellularLocation>
        <location evidence="1">Membrane</location>
        <topology evidence="1">Multi-pass membrane protein</topology>
    </subcellularLocation>
</comment>
<dbReference type="PRINTS" id="PR00237">
    <property type="entry name" value="GPCRRHODOPSN"/>
</dbReference>
<feature type="transmembrane region" description="Helical" evidence="9">
    <location>
        <begin position="127"/>
        <end position="147"/>
    </location>
</feature>
<feature type="transmembrane region" description="Helical" evidence="9">
    <location>
        <begin position="232"/>
        <end position="253"/>
    </location>
</feature>
<dbReference type="GO" id="GO:0004930">
    <property type="term" value="F:G protein-coupled receptor activity"/>
    <property type="evidence" value="ECO:0007669"/>
    <property type="project" value="UniProtKB-KW"/>
</dbReference>
<keyword evidence="6 9" id="KW-0472">Membrane</keyword>
<evidence type="ECO:0000256" key="9">
    <source>
        <dbReference type="SAM" id="Phobius"/>
    </source>
</evidence>
<feature type="transmembrane region" description="Helical" evidence="9">
    <location>
        <begin position="83"/>
        <end position="107"/>
    </location>
</feature>
<keyword evidence="3 9" id="KW-0812">Transmembrane</keyword>
<accession>A0A6I8RAM1</accession>
<dbReference type="PROSITE" id="PS50262">
    <property type="entry name" value="G_PROTEIN_RECEP_F1_2"/>
    <property type="match status" value="1"/>
</dbReference>
<keyword evidence="8" id="KW-0807">Transducer</keyword>
<evidence type="ECO:0000256" key="4">
    <source>
        <dbReference type="ARBA" id="ARBA00022989"/>
    </source>
</evidence>
<reference evidence="11" key="2">
    <citation type="submission" date="2020-05" db="UniProtKB">
        <authorList>
            <consortium name="Ensembl"/>
        </authorList>
    </citation>
    <scope>IDENTIFICATION</scope>
</reference>
<evidence type="ECO:0000256" key="1">
    <source>
        <dbReference type="ARBA" id="ARBA00004141"/>
    </source>
</evidence>
<feature type="domain" description="G-protein coupled receptors family 1 profile" evidence="10">
    <location>
        <begin position="21"/>
        <end position="286"/>
    </location>
</feature>
<evidence type="ECO:0000256" key="6">
    <source>
        <dbReference type="ARBA" id="ARBA00023136"/>
    </source>
</evidence>
<feature type="transmembrane region" description="Helical" evidence="9">
    <location>
        <begin position="181"/>
        <end position="211"/>
    </location>
</feature>
<keyword evidence="4 9" id="KW-1133">Transmembrane helix</keyword>
<organism evidence="11">
    <name type="scientific">Xenopus tropicalis</name>
    <name type="common">Western clawed frog</name>
    <name type="synonym">Silurana tropicalis</name>
    <dbReference type="NCBI Taxonomy" id="8364"/>
    <lineage>
        <taxon>Eukaryota</taxon>
        <taxon>Metazoa</taxon>
        <taxon>Chordata</taxon>
        <taxon>Craniata</taxon>
        <taxon>Vertebrata</taxon>
        <taxon>Euteleostomi</taxon>
        <taxon>Amphibia</taxon>
        <taxon>Batrachia</taxon>
        <taxon>Anura</taxon>
        <taxon>Pipoidea</taxon>
        <taxon>Pipidae</taxon>
        <taxon>Xenopodinae</taxon>
        <taxon>Xenopus</taxon>
        <taxon>Silurana</taxon>
    </lineage>
</organism>
<evidence type="ECO:0000256" key="7">
    <source>
        <dbReference type="ARBA" id="ARBA00023170"/>
    </source>
</evidence>
<name>A0A6I8RAM1_XENTR</name>
<sequence>MTSISTSAIIYATLVTLAVFGNLAVLITVTSNAIKERVLQASDLILANLLVINFLISILRNVFVITQQIGYDFVFSNDWCRVFMFVWTLLKSMCLWSTFALSVYHYICIRNHHLKFKRNTLRNTVKVLCGLWVFNCFYFIPSFLYTARGDRNVTFTVQLVSSATRPAMGCTWSFPNPNMSLVYVTASLVIHEIVPIILMVSTNISTLYILSRHSKAISAQKTIRRIASERRAAFVITILVVLFVACWGTNVSAVNIYNFTMGSSVFLLSLANFGSSIFMALSPLVLLGGHSKLRRRLMSLFRMQWKTQIEPTVNMPSKCYVTTVKF</sequence>
<evidence type="ECO:0000256" key="2">
    <source>
        <dbReference type="ARBA" id="ARBA00022606"/>
    </source>
</evidence>
<dbReference type="CDD" id="cd00637">
    <property type="entry name" value="7tm_classA_rhodopsin-like"/>
    <property type="match status" value="1"/>
</dbReference>
<feature type="transmembrane region" description="Helical" evidence="9">
    <location>
        <begin position="265"/>
        <end position="288"/>
    </location>
</feature>